<name>A0AAV9A018_ACOGR</name>
<dbReference type="Proteomes" id="UP001179952">
    <property type="component" value="Unassembled WGS sequence"/>
</dbReference>
<evidence type="ECO:0000313" key="3">
    <source>
        <dbReference type="Proteomes" id="UP001179952"/>
    </source>
</evidence>
<feature type="compositionally biased region" description="Polar residues" evidence="1">
    <location>
        <begin position="14"/>
        <end position="26"/>
    </location>
</feature>
<sequence>MDPGSTFIEGAMTGTRTPSTASPSPLPVASSTSAWFVFGGKDGACCSPRSCRAGPAMHTTTSRTSSATSPRKSTMRDRVWRLHVADQKAYDLLRTIRGLSNAELAETSDECSGNFGDIFNVKDELPEEEDPVNKILNKMGMKGTGKWKVQ</sequence>
<dbReference type="InterPro" id="IPR008927">
    <property type="entry name" value="6-PGluconate_DH-like_C_sf"/>
</dbReference>
<protein>
    <submittedName>
        <fullName evidence="2">Uncharacterized protein</fullName>
    </submittedName>
</protein>
<feature type="compositionally biased region" description="Low complexity" evidence="1">
    <location>
        <begin position="59"/>
        <end position="72"/>
    </location>
</feature>
<dbReference type="SUPFAM" id="SSF48179">
    <property type="entry name" value="6-phosphogluconate dehydrogenase C-terminal domain-like"/>
    <property type="match status" value="1"/>
</dbReference>
<comment type="caution">
    <text evidence="2">The sequence shown here is derived from an EMBL/GenBank/DDBJ whole genome shotgun (WGS) entry which is preliminary data.</text>
</comment>
<organism evidence="2 3">
    <name type="scientific">Acorus gramineus</name>
    <name type="common">Dwarf sweet flag</name>
    <dbReference type="NCBI Taxonomy" id="55184"/>
    <lineage>
        <taxon>Eukaryota</taxon>
        <taxon>Viridiplantae</taxon>
        <taxon>Streptophyta</taxon>
        <taxon>Embryophyta</taxon>
        <taxon>Tracheophyta</taxon>
        <taxon>Spermatophyta</taxon>
        <taxon>Magnoliopsida</taxon>
        <taxon>Liliopsida</taxon>
        <taxon>Acoraceae</taxon>
        <taxon>Acorus</taxon>
    </lineage>
</organism>
<keyword evidence="3" id="KW-1185">Reference proteome</keyword>
<dbReference type="AlphaFoldDB" id="A0AAV9A018"/>
<evidence type="ECO:0000256" key="1">
    <source>
        <dbReference type="SAM" id="MobiDB-lite"/>
    </source>
</evidence>
<reference evidence="2" key="2">
    <citation type="submission" date="2023-06" db="EMBL/GenBank/DDBJ databases">
        <authorList>
            <person name="Ma L."/>
            <person name="Liu K.-W."/>
            <person name="Li Z."/>
            <person name="Hsiao Y.-Y."/>
            <person name="Qi Y."/>
            <person name="Fu T."/>
            <person name="Tang G."/>
            <person name="Zhang D."/>
            <person name="Sun W.-H."/>
            <person name="Liu D.-K."/>
            <person name="Li Y."/>
            <person name="Chen G.-Z."/>
            <person name="Liu X.-D."/>
            <person name="Liao X.-Y."/>
            <person name="Jiang Y.-T."/>
            <person name="Yu X."/>
            <person name="Hao Y."/>
            <person name="Huang J."/>
            <person name="Zhao X.-W."/>
            <person name="Ke S."/>
            <person name="Chen Y.-Y."/>
            <person name="Wu W.-L."/>
            <person name="Hsu J.-L."/>
            <person name="Lin Y.-F."/>
            <person name="Huang M.-D."/>
            <person name="Li C.-Y."/>
            <person name="Huang L."/>
            <person name="Wang Z.-W."/>
            <person name="Zhao X."/>
            <person name="Zhong W.-Y."/>
            <person name="Peng D.-H."/>
            <person name="Ahmad S."/>
            <person name="Lan S."/>
            <person name="Zhang J.-S."/>
            <person name="Tsai W.-C."/>
            <person name="Van De Peer Y."/>
            <person name="Liu Z.-J."/>
        </authorList>
    </citation>
    <scope>NUCLEOTIDE SEQUENCE</scope>
    <source>
        <strain evidence="2">SCP</strain>
        <tissue evidence="2">Leaves</tissue>
    </source>
</reference>
<feature type="region of interest" description="Disordered" evidence="1">
    <location>
        <begin position="1"/>
        <end position="26"/>
    </location>
</feature>
<reference evidence="2" key="1">
    <citation type="journal article" date="2023" name="Nat. Commun.">
        <title>Diploid and tetraploid genomes of Acorus and the evolution of monocots.</title>
        <authorList>
            <person name="Ma L."/>
            <person name="Liu K.W."/>
            <person name="Li Z."/>
            <person name="Hsiao Y.Y."/>
            <person name="Qi Y."/>
            <person name="Fu T."/>
            <person name="Tang G.D."/>
            <person name="Zhang D."/>
            <person name="Sun W.H."/>
            <person name="Liu D.K."/>
            <person name="Li Y."/>
            <person name="Chen G.Z."/>
            <person name="Liu X.D."/>
            <person name="Liao X.Y."/>
            <person name="Jiang Y.T."/>
            <person name="Yu X."/>
            <person name="Hao Y."/>
            <person name="Huang J."/>
            <person name="Zhao X.W."/>
            <person name="Ke S."/>
            <person name="Chen Y.Y."/>
            <person name="Wu W.L."/>
            <person name="Hsu J.L."/>
            <person name="Lin Y.F."/>
            <person name="Huang M.D."/>
            <person name="Li C.Y."/>
            <person name="Huang L."/>
            <person name="Wang Z.W."/>
            <person name="Zhao X."/>
            <person name="Zhong W.Y."/>
            <person name="Peng D.H."/>
            <person name="Ahmad S."/>
            <person name="Lan S."/>
            <person name="Zhang J.S."/>
            <person name="Tsai W.C."/>
            <person name="Van de Peer Y."/>
            <person name="Liu Z.J."/>
        </authorList>
    </citation>
    <scope>NUCLEOTIDE SEQUENCE</scope>
    <source>
        <strain evidence="2">SCP</strain>
    </source>
</reference>
<gene>
    <name evidence="2" type="ORF">QJS04_geneDACA024669</name>
</gene>
<feature type="region of interest" description="Disordered" evidence="1">
    <location>
        <begin position="52"/>
        <end position="75"/>
    </location>
</feature>
<dbReference type="EMBL" id="JAUJYN010000058">
    <property type="protein sequence ID" value="KAK1257155.1"/>
    <property type="molecule type" value="Genomic_DNA"/>
</dbReference>
<proteinExistence type="predicted"/>
<accession>A0AAV9A018</accession>
<evidence type="ECO:0000313" key="2">
    <source>
        <dbReference type="EMBL" id="KAK1257155.1"/>
    </source>
</evidence>